<dbReference type="Pfam" id="PF17827">
    <property type="entry name" value="PrmC_N"/>
    <property type="match status" value="1"/>
</dbReference>
<evidence type="ECO:0000256" key="1">
    <source>
        <dbReference type="ARBA" id="ARBA00022603"/>
    </source>
</evidence>
<comment type="caution">
    <text evidence="8">The sequence shown here is derived from an EMBL/GenBank/DDBJ whole genome shotgun (WGS) entry which is preliminary data.</text>
</comment>
<proteinExistence type="inferred from homology"/>
<keyword evidence="3 5" id="KW-0949">S-adenosyl-L-methionine</keyword>
<name>A0ABY2SLA3_9HYPH</name>
<keyword evidence="9" id="KW-1185">Reference proteome</keyword>
<reference evidence="8 9" key="1">
    <citation type="submission" date="2019-04" db="EMBL/GenBank/DDBJ databases">
        <authorList>
            <person name="Li M."/>
            <person name="Gao C."/>
        </authorList>
    </citation>
    <scope>NUCLEOTIDE SEQUENCE [LARGE SCALE GENOMIC DNA]</scope>
    <source>
        <strain evidence="8 9">BGMRC 2031</strain>
    </source>
</reference>
<dbReference type="EMBL" id="SZPQ01000018">
    <property type="protein sequence ID" value="TKI05591.1"/>
    <property type="molecule type" value="Genomic_DNA"/>
</dbReference>
<dbReference type="EC" id="2.1.1.297" evidence="5"/>
<evidence type="ECO:0000259" key="7">
    <source>
        <dbReference type="Pfam" id="PF17827"/>
    </source>
</evidence>
<dbReference type="InterPro" id="IPR029063">
    <property type="entry name" value="SAM-dependent_MTases_sf"/>
</dbReference>
<comment type="similarity">
    <text evidence="5">Belongs to the protein N5-glutamine methyltransferase family. PrmC subfamily.</text>
</comment>
<evidence type="ECO:0000259" key="6">
    <source>
        <dbReference type="Pfam" id="PF05175"/>
    </source>
</evidence>
<dbReference type="InterPro" id="IPR040758">
    <property type="entry name" value="PrmC_N"/>
</dbReference>
<protein>
    <recommendedName>
        <fullName evidence="5">Release factor glutamine methyltransferase</fullName>
        <shortName evidence="5">RF MTase</shortName>
        <ecNumber evidence="5">2.1.1.297</ecNumber>
    </recommendedName>
    <alternativeName>
        <fullName evidence="5">N5-glutamine methyltransferase PrmC</fullName>
    </alternativeName>
    <alternativeName>
        <fullName evidence="5">Protein-(glutamine-N5) MTase PrmC</fullName>
    </alternativeName>
    <alternativeName>
        <fullName evidence="5">Protein-glutamine N-methyltransferase PrmC</fullName>
    </alternativeName>
</protein>
<accession>A0ABY2SLA3</accession>
<evidence type="ECO:0000256" key="4">
    <source>
        <dbReference type="ARBA" id="ARBA00048391"/>
    </source>
</evidence>
<keyword evidence="1 5" id="KW-0489">Methyltransferase</keyword>
<dbReference type="RefSeq" id="WP_136990596.1">
    <property type="nucleotide sequence ID" value="NZ_SZPQ01000018.1"/>
</dbReference>
<dbReference type="InterPro" id="IPR004556">
    <property type="entry name" value="HemK-like"/>
</dbReference>
<dbReference type="PANTHER" id="PTHR18895:SF74">
    <property type="entry name" value="MTRF1L RELEASE FACTOR GLUTAMINE METHYLTRANSFERASE"/>
    <property type="match status" value="1"/>
</dbReference>
<comment type="catalytic activity">
    <reaction evidence="4 5">
        <text>L-glutaminyl-[peptide chain release factor] + S-adenosyl-L-methionine = N(5)-methyl-L-glutaminyl-[peptide chain release factor] + S-adenosyl-L-homocysteine + H(+)</text>
        <dbReference type="Rhea" id="RHEA:42896"/>
        <dbReference type="Rhea" id="RHEA-COMP:10271"/>
        <dbReference type="Rhea" id="RHEA-COMP:10272"/>
        <dbReference type="ChEBI" id="CHEBI:15378"/>
        <dbReference type="ChEBI" id="CHEBI:30011"/>
        <dbReference type="ChEBI" id="CHEBI:57856"/>
        <dbReference type="ChEBI" id="CHEBI:59789"/>
        <dbReference type="ChEBI" id="CHEBI:61891"/>
        <dbReference type="EC" id="2.1.1.297"/>
    </reaction>
</comment>
<organism evidence="8 9">
    <name type="scientific">Martelella alba</name>
    <dbReference type="NCBI Taxonomy" id="2590451"/>
    <lineage>
        <taxon>Bacteria</taxon>
        <taxon>Pseudomonadati</taxon>
        <taxon>Pseudomonadota</taxon>
        <taxon>Alphaproteobacteria</taxon>
        <taxon>Hyphomicrobiales</taxon>
        <taxon>Aurantimonadaceae</taxon>
        <taxon>Martelella</taxon>
    </lineage>
</organism>
<feature type="domain" description="Release factor glutamine methyltransferase N-terminal" evidence="7">
    <location>
        <begin position="6"/>
        <end position="73"/>
    </location>
</feature>
<dbReference type="SUPFAM" id="SSF53335">
    <property type="entry name" value="S-adenosyl-L-methionine-dependent methyltransferases"/>
    <property type="match status" value="1"/>
</dbReference>
<dbReference type="GO" id="GO:0102559">
    <property type="term" value="F:peptide chain release factor N(5)-glutamine methyltransferase activity"/>
    <property type="evidence" value="ECO:0007669"/>
    <property type="project" value="UniProtKB-EC"/>
</dbReference>
<feature type="binding site" evidence="5">
    <location>
        <position position="168"/>
    </location>
    <ligand>
        <name>S-adenosyl-L-methionine</name>
        <dbReference type="ChEBI" id="CHEBI:59789"/>
    </ligand>
</feature>
<evidence type="ECO:0000313" key="9">
    <source>
        <dbReference type="Proteomes" id="UP000305202"/>
    </source>
</evidence>
<keyword evidence="2 5" id="KW-0808">Transferase</keyword>
<feature type="binding site" evidence="5">
    <location>
        <begin position="183"/>
        <end position="186"/>
    </location>
    <ligand>
        <name>substrate</name>
    </ligand>
</feature>
<dbReference type="HAMAP" id="MF_02126">
    <property type="entry name" value="RF_methyltr_PrmC"/>
    <property type="match status" value="1"/>
</dbReference>
<feature type="binding site" evidence="5">
    <location>
        <position position="140"/>
    </location>
    <ligand>
        <name>S-adenosyl-L-methionine</name>
        <dbReference type="ChEBI" id="CHEBI:59789"/>
    </ligand>
</feature>
<gene>
    <name evidence="5 8" type="primary">prmC</name>
    <name evidence="8" type="ORF">FCN80_13030</name>
</gene>
<evidence type="ECO:0000256" key="3">
    <source>
        <dbReference type="ARBA" id="ARBA00022691"/>
    </source>
</evidence>
<evidence type="ECO:0000256" key="5">
    <source>
        <dbReference type="HAMAP-Rule" id="MF_02126"/>
    </source>
</evidence>
<dbReference type="NCBIfam" id="TIGR03534">
    <property type="entry name" value="RF_mod_PrmC"/>
    <property type="match status" value="1"/>
</dbReference>
<dbReference type="InterPro" id="IPR019874">
    <property type="entry name" value="RF_methyltr_PrmC"/>
</dbReference>
<sequence>MEIRVWLANAIRQLAGGDSPKRDAEILLRLVTGRERTWLLAHDDACLTLEQQTRLAGLLDRRRAGEPIAYLTGEREFWSLNLNVSPATLIPRPDTECLVEQVLSLVLDAETDVLDLGTGTGAIALALASERPGWRVTGVDLHPDAVALARENARRLGLERVRFETGDWFSRLQGKRYGLIVSNPPYIDGDDPHLSQGDVRYEPRSALVADMSGLADLQCIVKGAGEHLLAGGWLAVEHGWRQGKPVRSLLSRAGFRRIETRYDYGGNERVTLGQWMA</sequence>
<dbReference type="CDD" id="cd02440">
    <property type="entry name" value="AdoMet_MTases"/>
    <property type="match status" value="1"/>
</dbReference>
<dbReference type="NCBIfam" id="TIGR00536">
    <property type="entry name" value="hemK_fam"/>
    <property type="match status" value="1"/>
</dbReference>
<feature type="binding site" evidence="5">
    <location>
        <position position="183"/>
    </location>
    <ligand>
        <name>S-adenosyl-L-methionine</name>
        <dbReference type="ChEBI" id="CHEBI:59789"/>
    </ligand>
</feature>
<dbReference type="InterPro" id="IPR002052">
    <property type="entry name" value="DNA_methylase_N6_adenine_CS"/>
</dbReference>
<dbReference type="Gene3D" id="1.10.8.10">
    <property type="entry name" value="DNA helicase RuvA subunit, C-terminal domain"/>
    <property type="match status" value="1"/>
</dbReference>
<evidence type="ECO:0000256" key="2">
    <source>
        <dbReference type="ARBA" id="ARBA00022679"/>
    </source>
</evidence>
<dbReference type="Pfam" id="PF05175">
    <property type="entry name" value="MTS"/>
    <property type="match status" value="1"/>
</dbReference>
<dbReference type="Gene3D" id="3.40.50.150">
    <property type="entry name" value="Vaccinia Virus protein VP39"/>
    <property type="match status" value="1"/>
</dbReference>
<dbReference type="PANTHER" id="PTHR18895">
    <property type="entry name" value="HEMK METHYLTRANSFERASE"/>
    <property type="match status" value="1"/>
</dbReference>
<comment type="function">
    <text evidence="5">Methylates the class 1 translation termination release factors RF1/PrfA and RF2/PrfB on the glutamine residue of the universally conserved GGQ motif.</text>
</comment>
<dbReference type="GO" id="GO:0032259">
    <property type="term" value="P:methylation"/>
    <property type="evidence" value="ECO:0007669"/>
    <property type="project" value="UniProtKB-KW"/>
</dbReference>
<dbReference type="Proteomes" id="UP000305202">
    <property type="component" value="Unassembled WGS sequence"/>
</dbReference>
<feature type="binding site" evidence="5">
    <location>
        <begin position="117"/>
        <end position="121"/>
    </location>
    <ligand>
        <name>S-adenosyl-L-methionine</name>
        <dbReference type="ChEBI" id="CHEBI:59789"/>
    </ligand>
</feature>
<feature type="domain" description="Methyltransferase small" evidence="6">
    <location>
        <begin position="105"/>
        <end position="191"/>
    </location>
</feature>
<dbReference type="InterPro" id="IPR007848">
    <property type="entry name" value="Small_mtfrase_dom"/>
</dbReference>
<dbReference type="InterPro" id="IPR050320">
    <property type="entry name" value="N5-glutamine_MTase"/>
</dbReference>
<evidence type="ECO:0000313" key="8">
    <source>
        <dbReference type="EMBL" id="TKI05591.1"/>
    </source>
</evidence>
<dbReference type="PROSITE" id="PS00092">
    <property type="entry name" value="N6_MTASE"/>
    <property type="match status" value="1"/>
</dbReference>